<organism evidence="1 2">
    <name type="scientific">Cercophora scortea</name>
    <dbReference type="NCBI Taxonomy" id="314031"/>
    <lineage>
        <taxon>Eukaryota</taxon>
        <taxon>Fungi</taxon>
        <taxon>Dikarya</taxon>
        <taxon>Ascomycota</taxon>
        <taxon>Pezizomycotina</taxon>
        <taxon>Sordariomycetes</taxon>
        <taxon>Sordariomycetidae</taxon>
        <taxon>Sordariales</taxon>
        <taxon>Lasiosphaeriaceae</taxon>
        <taxon>Cercophora</taxon>
    </lineage>
</organism>
<gene>
    <name evidence="1" type="ORF">B0T19DRAFT_60304</name>
</gene>
<name>A0AAE0J512_9PEZI</name>
<protein>
    <submittedName>
        <fullName evidence="1">Uncharacterized protein</fullName>
    </submittedName>
</protein>
<evidence type="ECO:0000313" key="2">
    <source>
        <dbReference type="Proteomes" id="UP001286456"/>
    </source>
</evidence>
<sequence length="84" mass="9846">MRPNPTFLDGWQWRWRRGRSVLVFVSHNTTAVEATTDQALFLMGYSRHWKPDDLFGNRLSWHSPNQTNRTILRTCLSTLALSDL</sequence>
<evidence type="ECO:0000313" key="1">
    <source>
        <dbReference type="EMBL" id="KAK3337093.1"/>
    </source>
</evidence>
<dbReference type="AlphaFoldDB" id="A0AAE0J512"/>
<accession>A0AAE0J512</accession>
<reference evidence="1" key="2">
    <citation type="submission" date="2023-06" db="EMBL/GenBank/DDBJ databases">
        <authorList>
            <consortium name="Lawrence Berkeley National Laboratory"/>
            <person name="Haridas S."/>
            <person name="Hensen N."/>
            <person name="Bonometti L."/>
            <person name="Westerberg I."/>
            <person name="Brannstrom I.O."/>
            <person name="Guillou S."/>
            <person name="Cros-Aarteil S."/>
            <person name="Calhoun S."/>
            <person name="Kuo A."/>
            <person name="Mondo S."/>
            <person name="Pangilinan J."/>
            <person name="Riley R."/>
            <person name="Labutti K."/>
            <person name="Andreopoulos B."/>
            <person name="Lipzen A."/>
            <person name="Chen C."/>
            <person name="Yanf M."/>
            <person name="Daum C."/>
            <person name="Ng V."/>
            <person name="Clum A."/>
            <person name="Steindorff A."/>
            <person name="Ohm R."/>
            <person name="Martin F."/>
            <person name="Silar P."/>
            <person name="Natvig D."/>
            <person name="Lalanne C."/>
            <person name="Gautier V."/>
            <person name="Ament-Velasquez S.L."/>
            <person name="Kruys A."/>
            <person name="Hutchinson M.I."/>
            <person name="Powell A.J."/>
            <person name="Barry K."/>
            <person name="Miller A.N."/>
            <person name="Grigoriev I.V."/>
            <person name="Debuchy R."/>
            <person name="Gladieux P."/>
            <person name="Thoren M.H."/>
            <person name="Johannesson H."/>
        </authorList>
    </citation>
    <scope>NUCLEOTIDE SEQUENCE</scope>
    <source>
        <strain evidence="1">SMH4131-1</strain>
    </source>
</reference>
<proteinExistence type="predicted"/>
<keyword evidence="2" id="KW-1185">Reference proteome</keyword>
<comment type="caution">
    <text evidence="1">The sequence shown here is derived from an EMBL/GenBank/DDBJ whole genome shotgun (WGS) entry which is preliminary data.</text>
</comment>
<dbReference type="EMBL" id="JAUEPO010000001">
    <property type="protein sequence ID" value="KAK3337093.1"/>
    <property type="molecule type" value="Genomic_DNA"/>
</dbReference>
<reference evidence="1" key="1">
    <citation type="journal article" date="2023" name="Mol. Phylogenet. Evol.">
        <title>Genome-scale phylogeny and comparative genomics of the fungal order Sordariales.</title>
        <authorList>
            <person name="Hensen N."/>
            <person name="Bonometti L."/>
            <person name="Westerberg I."/>
            <person name="Brannstrom I.O."/>
            <person name="Guillou S."/>
            <person name="Cros-Aarteil S."/>
            <person name="Calhoun S."/>
            <person name="Haridas S."/>
            <person name="Kuo A."/>
            <person name="Mondo S."/>
            <person name="Pangilinan J."/>
            <person name="Riley R."/>
            <person name="LaButti K."/>
            <person name="Andreopoulos B."/>
            <person name="Lipzen A."/>
            <person name="Chen C."/>
            <person name="Yan M."/>
            <person name="Daum C."/>
            <person name="Ng V."/>
            <person name="Clum A."/>
            <person name="Steindorff A."/>
            <person name="Ohm R.A."/>
            <person name="Martin F."/>
            <person name="Silar P."/>
            <person name="Natvig D.O."/>
            <person name="Lalanne C."/>
            <person name="Gautier V."/>
            <person name="Ament-Velasquez S.L."/>
            <person name="Kruys A."/>
            <person name="Hutchinson M.I."/>
            <person name="Powell A.J."/>
            <person name="Barry K."/>
            <person name="Miller A.N."/>
            <person name="Grigoriev I.V."/>
            <person name="Debuchy R."/>
            <person name="Gladieux P."/>
            <person name="Hiltunen Thoren M."/>
            <person name="Johannesson H."/>
        </authorList>
    </citation>
    <scope>NUCLEOTIDE SEQUENCE</scope>
    <source>
        <strain evidence="1">SMH4131-1</strain>
    </source>
</reference>
<dbReference type="Proteomes" id="UP001286456">
    <property type="component" value="Unassembled WGS sequence"/>
</dbReference>